<protein>
    <submittedName>
        <fullName evidence="1">DUF2442 domain-containing protein</fullName>
    </submittedName>
</protein>
<evidence type="ECO:0000313" key="1">
    <source>
        <dbReference type="EMBL" id="MBP3191865.1"/>
    </source>
</evidence>
<dbReference type="RefSeq" id="WP_210510699.1">
    <property type="nucleotide sequence ID" value="NZ_JAFIDN010000002.1"/>
</dbReference>
<organism evidence="1 2">
    <name type="scientific">Natronogracilivirga saccharolytica</name>
    <dbReference type="NCBI Taxonomy" id="2812953"/>
    <lineage>
        <taxon>Bacteria</taxon>
        <taxon>Pseudomonadati</taxon>
        <taxon>Balneolota</taxon>
        <taxon>Balneolia</taxon>
        <taxon>Balneolales</taxon>
        <taxon>Cyclonatronaceae</taxon>
        <taxon>Natronogracilivirga</taxon>
    </lineage>
</organism>
<dbReference type="AlphaFoldDB" id="A0A8J7RJE0"/>
<dbReference type="EMBL" id="JAFIDN010000002">
    <property type="protein sequence ID" value="MBP3191865.1"/>
    <property type="molecule type" value="Genomic_DNA"/>
</dbReference>
<dbReference type="Pfam" id="PF10387">
    <property type="entry name" value="DUF2442"/>
    <property type="match status" value="1"/>
</dbReference>
<name>A0A8J7RJE0_9BACT</name>
<gene>
    <name evidence="1" type="ORF">NATSA_04220</name>
</gene>
<dbReference type="InterPro" id="IPR018841">
    <property type="entry name" value="DUF2442"/>
</dbReference>
<evidence type="ECO:0000313" key="2">
    <source>
        <dbReference type="Proteomes" id="UP000673975"/>
    </source>
</evidence>
<proteinExistence type="predicted"/>
<dbReference type="Gene3D" id="3.30.2020.40">
    <property type="entry name" value="Uncharacterised protein PF10387, DUF2442"/>
    <property type="match status" value="1"/>
</dbReference>
<accession>A0A8J7RJE0</accession>
<comment type="caution">
    <text evidence="1">The sequence shown here is derived from an EMBL/GenBank/DDBJ whole genome shotgun (WGS) entry which is preliminary data.</text>
</comment>
<sequence length="58" mass="6534">MSTSANIKPARATSIRFTAHKMVVLLADGRELAVPLDWFPKLRDAGQAEREKWRLIGI</sequence>
<dbReference type="Proteomes" id="UP000673975">
    <property type="component" value="Unassembled WGS sequence"/>
</dbReference>
<reference evidence="1" key="1">
    <citation type="submission" date="2021-02" db="EMBL/GenBank/DDBJ databases">
        <title>Natronogracilivirga saccharolytica gen. nov. sp. nov. a new anaerobic, haloalkiliphilic carbohydrate-fermenting bacterium from soda lake and proposing of Cyclonatronumiaceae fam. nov. in the phylum Balneolaeota.</title>
        <authorList>
            <person name="Zhilina T.N."/>
            <person name="Sorokin D.Y."/>
            <person name="Zavarzina D.G."/>
            <person name="Toshchakov S.V."/>
            <person name="Kublanov I.V."/>
        </authorList>
    </citation>
    <scope>NUCLEOTIDE SEQUENCE</scope>
    <source>
        <strain evidence="1">Z-1702</strain>
    </source>
</reference>
<keyword evidence="2" id="KW-1185">Reference proteome</keyword>